<gene>
    <name evidence="16" type="ORF">GCM10010123_13570</name>
</gene>
<dbReference type="GO" id="GO:0008270">
    <property type="term" value="F:zinc ion binding"/>
    <property type="evidence" value="ECO:0007669"/>
    <property type="project" value="InterPro"/>
</dbReference>
<keyword evidence="17" id="KW-1185">Reference proteome</keyword>
<evidence type="ECO:0000256" key="7">
    <source>
        <dbReference type="ARBA" id="ARBA00022723"/>
    </source>
</evidence>
<keyword evidence="10" id="KW-0482">Metalloprotease</keyword>
<dbReference type="InterPro" id="IPR050344">
    <property type="entry name" value="Peptidase_M1_aminopeptidases"/>
</dbReference>
<dbReference type="Gene3D" id="2.60.40.1730">
    <property type="entry name" value="tricorn interacting facor f3 domain"/>
    <property type="match status" value="1"/>
</dbReference>
<evidence type="ECO:0000256" key="8">
    <source>
        <dbReference type="ARBA" id="ARBA00022801"/>
    </source>
</evidence>
<evidence type="ECO:0000256" key="10">
    <source>
        <dbReference type="ARBA" id="ARBA00023049"/>
    </source>
</evidence>
<proteinExistence type="inferred from homology"/>
<keyword evidence="6" id="KW-0645">Protease</keyword>
<evidence type="ECO:0000256" key="13">
    <source>
        <dbReference type="SAM" id="SignalP"/>
    </source>
</evidence>
<dbReference type="Gene3D" id="1.10.390.10">
    <property type="entry name" value="Neutral Protease Domain 2"/>
    <property type="match status" value="1"/>
</dbReference>
<evidence type="ECO:0000256" key="5">
    <source>
        <dbReference type="ARBA" id="ARBA00015611"/>
    </source>
</evidence>
<keyword evidence="13" id="KW-0732">Signal</keyword>
<dbReference type="EMBL" id="BMQB01000002">
    <property type="protein sequence ID" value="GGJ85176.1"/>
    <property type="molecule type" value="Genomic_DNA"/>
</dbReference>
<name>A0A8J3FBM4_9ACTN</name>
<comment type="caution">
    <text evidence="16">The sequence shown here is derived from an EMBL/GenBank/DDBJ whole genome shotgun (WGS) entry which is preliminary data.</text>
</comment>
<dbReference type="InterPro" id="IPR042097">
    <property type="entry name" value="Aminopeptidase_N-like_N_sf"/>
</dbReference>
<keyword evidence="8" id="KW-0378">Hydrolase</keyword>
<dbReference type="Proteomes" id="UP000649739">
    <property type="component" value="Unassembled WGS sequence"/>
</dbReference>
<evidence type="ECO:0000256" key="2">
    <source>
        <dbReference type="ARBA" id="ARBA00001947"/>
    </source>
</evidence>
<evidence type="ECO:0000256" key="11">
    <source>
        <dbReference type="ARBA" id="ARBA00029811"/>
    </source>
</evidence>
<evidence type="ECO:0000313" key="16">
    <source>
        <dbReference type="EMBL" id="GGJ85176.1"/>
    </source>
</evidence>
<dbReference type="GO" id="GO:0016285">
    <property type="term" value="F:alanyl aminopeptidase activity"/>
    <property type="evidence" value="ECO:0007669"/>
    <property type="project" value="UniProtKB-EC"/>
</dbReference>
<feature type="signal peptide" evidence="13">
    <location>
        <begin position="1"/>
        <end position="25"/>
    </location>
</feature>
<evidence type="ECO:0000256" key="1">
    <source>
        <dbReference type="ARBA" id="ARBA00000098"/>
    </source>
</evidence>
<evidence type="ECO:0000259" key="14">
    <source>
        <dbReference type="Pfam" id="PF01433"/>
    </source>
</evidence>
<feature type="domain" description="Aminopeptidase N-like N-terminal" evidence="15">
    <location>
        <begin position="54"/>
        <end position="225"/>
    </location>
</feature>
<protein>
    <recommendedName>
        <fullName evidence="5">Aminopeptidase N</fullName>
        <ecNumber evidence="4">3.4.11.2</ecNumber>
    </recommendedName>
    <alternativeName>
        <fullName evidence="11">Alanine aminopeptidase</fullName>
    </alternativeName>
    <alternativeName>
        <fullName evidence="12">Lysyl aminopeptidase</fullName>
    </alternativeName>
</protein>
<reference evidence="16" key="2">
    <citation type="submission" date="2020-09" db="EMBL/GenBank/DDBJ databases">
        <authorList>
            <person name="Sun Q."/>
            <person name="Ohkuma M."/>
        </authorList>
    </citation>
    <scope>NUCLEOTIDE SEQUENCE</scope>
    <source>
        <strain evidence="16">JCM 3090</strain>
    </source>
</reference>
<evidence type="ECO:0000256" key="4">
    <source>
        <dbReference type="ARBA" id="ARBA00012564"/>
    </source>
</evidence>
<dbReference type="InterPro" id="IPR045357">
    <property type="entry name" value="Aminopeptidase_N-like_N"/>
</dbReference>
<evidence type="ECO:0000256" key="3">
    <source>
        <dbReference type="ARBA" id="ARBA00010136"/>
    </source>
</evidence>
<dbReference type="SUPFAM" id="SSF63737">
    <property type="entry name" value="Leukotriene A4 hydrolase N-terminal domain"/>
    <property type="match status" value="1"/>
</dbReference>
<dbReference type="CDD" id="cd09603">
    <property type="entry name" value="M1_APN_like"/>
    <property type="match status" value="1"/>
</dbReference>
<feature type="domain" description="Peptidase M1 membrane alanine aminopeptidase" evidence="14">
    <location>
        <begin position="309"/>
        <end position="450"/>
    </location>
</feature>
<keyword evidence="7" id="KW-0479">Metal-binding</keyword>
<evidence type="ECO:0000256" key="12">
    <source>
        <dbReference type="ARBA" id="ARBA00031533"/>
    </source>
</evidence>
<dbReference type="PRINTS" id="PR00756">
    <property type="entry name" value="ALADIPTASE"/>
</dbReference>
<comment type="similarity">
    <text evidence="3">Belongs to the peptidase M1 family.</text>
</comment>
<organism evidence="16 17">
    <name type="scientific">Pilimelia anulata</name>
    <dbReference type="NCBI Taxonomy" id="53371"/>
    <lineage>
        <taxon>Bacteria</taxon>
        <taxon>Bacillati</taxon>
        <taxon>Actinomycetota</taxon>
        <taxon>Actinomycetes</taxon>
        <taxon>Micromonosporales</taxon>
        <taxon>Micromonosporaceae</taxon>
        <taxon>Pilimelia</taxon>
    </lineage>
</organism>
<dbReference type="SUPFAM" id="SSF55486">
    <property type="entry name" value="Metalloproteases ('zincins'), catalytic domain"/>
    <property type="match status" value="1"/>
</dbReference>
<dbReference type="Pfam" id="PF17900">
    <property type="entry name" value="Peptidase_M1_N"/>
    <property type="match status" value="1"/>
</dbReference>
<dbReference type="GO" id="GO:0008237">
    <property type="term" value="F:metallopeptidase activity"/>
    <property type="evidence" value="ECO:0007669"/>
    <property type="project" value="UniProtKB-KW"/>
</dbReference>
<dbReference type="GO" id="GO:0006508">
    <property type="term" value="P:proteolysis"/>
    <property type="evidence" value="ECO:0007669"/>
    <property type="project" value="UniProtKB-KW"/>
</dbReference>
<dbReference type="EC" id="3.4.11.2" evidence="4"/>
<dbReference type="InterPro" id="IPR001930">
    <property type="entry name" value="Peptidase_M1"/>
</dbReference>
<evidence type="ECO:0000259" key="15">
    <source>
        <dbReference type="Pfam" id="PF17900"/>
    </source>
</evidence>
<sequence>MRRPRPTALLAAVLLAAVAATPAAAGPRRPGPGAAGIGDSYYPGYGNGGYDVAHYDLVTRYDTATDNLTATATITARATQDLSAFNLDLYGLTVDGVTVDGREARSSRTGAELTVTPAAALASGVTFTTVVRYHGVPKLYDMPHTGKSGWFRTSDGVVVTGQPEGAASWFPCNDHPRDKATFTFAITVPKGKTAIANGVPKGTEVGPDGWTTFRYAEESPMATYLTTATAGDFTLTVSDHKGKPVVLASKGAPSAGLRRTPEVVDFLAERFGPYPFGSLGGIAGGNVPGLSFALEIQTRPVYAGSANDLSVVVHENAHQWYGDSVALHDWKDIWLNEGFATYAEWMWAEAHGGTTADAVFDQYYRQPTSADHWSPATGDPKVAGLFGSSVYTKGAMTLHALRRTIGEDAFSTLLREWAKRKKDANATSADLIALATEVSGKDLAAFFRNWLYSTAKPPAPPRRTPTAEQARRAAEYVAAFAHREATHRHF</sequence>
<dbReference type="InterPro" id="IPR027268">
    <property type="entry name" value="Peptidase_M4/M1_CTD_sf"/>
</dbReference>
<dbReference type="AlphaFoldDB" id="A0A8J3FBM4"/>
<dbReference type="PANTHER" id="PTHR11533">
    <property type="entry name" value="PROTEASE M1 ZINC METALLOPROTEASE"/>
    <property type="match status" value="1"/>
</dbReference>
<feature type="chain" id="PRO_5035168062" description="Aminopeptidase N" evidence="13">
    <location>
        <begin position="26"/>
        <end position="490"/>
    </location>
</feature>
<evidence type="ECO:0000256" key="9">
    <source>
        <dbReference type="ARBA" id="ARBA00022833"/>
    </source>
</evidence>
<comment type="catalytic activity">
    <reaction evidence="1">
        <text>Release of an N-terminal amino acid, Xaa-|-Yaa- from a peptide, amide or arylamide. Xaa is preferably Ala, but may be most amino acids including Pro (slow action). When a terminal hydrophobic residue is followed by a prolyl residue, the two may be released as an intact Xaa-Pro dipeptide.</text>
        <dbReference type="EC" id="3.4.11.2"/>
    </reaction>
</comment>
<dbReference type="PANTHER" id="PTHR11533:SF297">
    <property type="entry name" value="AMINOPEPTIDASE N"/>
    <property type="match status" value="1"/>
</dbReference>
<accession>A0A8J3FBM4</accession>
<evidence type="ECO:0000256" key="6">
    <source>
        <dbReference type="ARBA" id="ARBA00022670"/>
    </source>
</evidence>
<dbReference type="Pfam" id="PF01433">
    <property type="entry name" value="Peptidase_M1"/>
    <property type="match status" value="1"/>
</dbReference>
<comment type="cofactor">
    <cofactor evidence="2">
        <name>Zn(2+)</name>
        <dbReference type="ChEBI" id="CHEBI:29105"/>
    </cofactor>
</comment>
<dbReference type="InterPro" id="IPR014782">
    <property type="entry name" value="Peptidase_M1_dom"/>
</dbReference>
<dbReference type="RefSeq" id="WP_189169159.1">
    <property type="nucleotide sequence ID" value="NZ_BMQB01000002.1"/>
</dbReference>
<keyword evidence="9" id="KW-0862">Zinc</keyword>
<reference evidence="16" key="1">
    <citation type="journal article" date="2014" name="Int. J. Syst. Evol. Microbiol.">
        <title>Complete genome sequence of Corynebacterium casei LMG S-19264T (=DSM 44701T), isolated from a smear-ripened cheese.</title>
        <authorList>
            <consortium name="US DOE Joint Genome Institute (JGI-PGF)"/>
            <person name="Walter F."/>
            <person name="Albersmeier A."/>
            <person name="Kalinowski J."/>
            <person name="Ruckert C."/>
        </authorList>
    </citation>
    <scope>NUCLEOTIDE SEQUENCE</scope>
    <source>
        <strain evidence="16">JCM 3090</strain>
    </source>
</reference>
<evidence type="ECO:0000313" key="17">
    <source>
        <dbReference type="Proteomes" id="UP000649739"/>
    </source>
</evidence>